<keyword evidence="3" id="KW-0808">Transferase</keyword>
<dbReference type="PANTHER" id="PTHR22916">
    <property type="entry name" value="GLYCOSYLTRANSFERASE"/>
    <property type="match status" value="1"/>
</dbReference>
<evidence type="ECO:0000256" key="1">
    <source>
        <dbReference type="SAM" id="Phobius"/>
    </source>
</evidence>
<dbReference type="AlphaFoldDB" id="A0A5C8K7G4"/>
<reference evidence="3 4" key="1">
    <citation type="submission" date="2019-08" db="EMBL/GenBank/DDBJ databases">
        <authorList>
            <person name="Shi S."/>
        </authorList>
    </citation>
    <scope>NUCLEOTIDE SEQUENCE [LARGE SCALE GENOMIC DNA]</scope>
    <source>
        <strain evidence="3 4">GY10130</strain>
    </source>
</reference>
<organism evidence="3 4">
    <name type="scientific">Pontibacter qinzhouensis</name>
    <dbReference type="NCBI Taxonomy" id="2603253"/>
    <lineage>
        <taxon>Bacteria</taxon>
        <taxon>Pseudomonadati</taxon>
        <taxon>Bacteroidota</taxon>
        <taxon>Cytophagia</taxon>
        <taxon>Cytophagales</taxon>
        <taxon>Hymenobacteraceae</taxon>
        <taxon>Pontibacter</taxon>
    </lineage>
</organism>
<evidence type="ECO:0000313" key="3">
    <source>
        <dbReference type="EMBL" id="TXK46966.1"/>
    </source>
</evidence>
<dbReference type="CDD" id="cd00761">
    <property type="entry name" value="Glyco_tranf_GTA_type"/>
    <property type="match status" value="1"/>
</dbReference>
<dbReference type="OrthoDB" id="6307329at2"/>
<dbReference type="InterPro" id="IPR001173">
    <property type="entry name" value="Glyco_trans_2-like"/>
</dbReference>
<dbReference type="Gene3D" id="3.90.550.10">
    <property type="entry name" value="Spore Coat Polysaccharide Biosynthesis Protein SpsA, Chain A"/>
    <property type="match status" value="1"/>
</dbReference>
<dbReference type="RefSeq" id="WP_147921630.1">
    <property type="nucleotide sequence ID" value="NZ_VRTY01000031.1"/>
</dbReference>
<dbReference type="Pfam" id="PF00535">
    <property type="entry name" value="Glycos_transf_2"/>
    <property type="match status" value="1"/>
</dbReference>
<gene>
    <name evidence="3" type="ORF">FVR03_10120</name>
</gene>
<accession>A0A5C8K7G4</accession>
<dbReference type="Proteomes" id="UP000321926">
    <property type="component" value="Unassembled WGS sequence"/>
</dbReference>
<keyword evidence="1" id="KW-1133">Transmembrane helix</keyword>
<keyword evidence="1" id="KW-0812">Transmembrane</keyword>
<name>A0A5C8K7G4_9BACT</name>
<evidence type="ECO:0000313" key="4">
    <source>
        <dbReference type="Proteomes" id="UP000321926"/>
    </source>
</evidence>
<evidence type="ECO:0000259" key="2">
    <source>
        <dbReference type="Pfam" id="PF00535"/>
    </source>
</evidence>
<dbReference type="SUPFAM" id="SSF53448">
    <property type="entry name" value="Nucleotide-diphospho-sugar transferases"/>
    <property type="match status" value="1"/>
</dbReference>
<proteinExistence type="predicted"/>
<feature type="transmembrane region" description="Helical" evidence="1">
    <location>
        <begin position="269"/>
        <end position="286"/>
    </location>
</feature>
<comment type="caution">
    <text evidence="3">The sequence shown here is derived from an EMBL/GenBank/DDBJ whole genome shotgun (WGS) entry which is preliminary data.</text>
</comment>
<sequence>MDPLVSVIVPNFNNATYLEECIDSIYNQTYSKIEVILIDDGSTDNSYEIIKKLEEKHRSLKTFFKENGGPSSARNLGLRKAVGEVLAFIDADDIWLKNKLENQISVLLSKKSDIALSDYNLLIEGKTTPSHEQARTDFDNISPLEFFYDNPLKGSASNVIITRRVYEAVGDWDTYLRSSEDPDYWLRCILNGFQVSYSNTVDVLIRNHSNNARSDNSRMFYFQLMSLDKWIKLLELHQVQVPENLLRKAVRARLSRIRYYANKMGRHDLAISTFFIGLNYFGFRFFDKLTFMQFLKSLKKNI</sequence>
<keyword evidence="1" id="KW-0472">Membrane</keyword>
<dbReference type="InterPro" id="IPR029044">
    <property type="entry name" value="Nucleotide-diphossugar_trans"/>
</dbReference>
<feature type="domain" description="Glycosyltransferase 2-like" evidence="2">
    <location>
        <begin position="6"/>
        <end position="118"/>
    </location>
</feature>
<dbReference type="EMBL" id="VRTY01000031">
    <property type="protein sequence ID" value="TXK46966.1"/>
    <property type="molecule type" value="Genomic_DNA"/>
</dbReference>
<protein>
    <submittedName>
        <fullName evidence="3">Glycosyltransferase family 2 protein</fullName>
    </submittedName>
</protein>
<dbReference type="PANTHER" id="PTHR22916:SF3">
    <property type="entry name" value="UDP-GLCNAC:BETAGAL BETA-1,3-N-ACETYLGLUCOSAMINYLTRANSFERASE-LIKE PROTEIN 1"/>
    <property type="match status" value="1"/>
</dbReference>
<keyword evidence="4" id="KW-1185">Reference proteome</keyword>
<dbReference type="GO" id="GO:0016758">
    <property type="term" value="F:hexosyltransferase activity"/>
    <property type="evidence" value="ECO:0007669"/>
    <property type="project" value="UniProtKB-ARBA"/>
</dbReference>